<comment type="caution">
    <text evidence="1">The sequence shown here is derived from an EMBL/GenBank/DDBJ whole genome shotgun (WGS) entry which is preliminary data.</text>
</comment>
<proteinExistence type="predicted"/>
<organism evidence="1 2">
    <name type="scientific">Lentibacillus cibarius</name>
    <dbReference type="NCBI Taxonomy" id="2583219"/>
    <lineage>
        <taxon>Bacteria</taxon>
        <taxon>Bacillati</taxon>
        <taxon>Bacillota</taxon>
        <taxon>Bacilli</taxon>
        <taxon>Bacillales</taxon>
        <taxon>Bacillaceae</taxon>
        <taxon>Lentibacillus</taxon>
    </lineage>
</organism>
<dbReference type="EMBL" id="VJMZ01000001">
    <property type="protein sequence ID" value="TRM12854.1"/>
    <property type="molecule type" value="Genomic_DNA"/>
</dbReference>
<gene>
    <name evidence="1" type="ORF">FH966_14710</name>
</gene>
<dbReference type="SUPFAM" id="SSF48452">
    <property type="entry name" value="TPR-like"/>
    <property type="match status" value="1"/>
</dbReference>
<evidence type="ECO:0000313" key="2">
    <source>
        <dbReference type="Proteomes" id="UP000319280"/>
    </source>
</evidence>
<dbReference type="InterPro" id="IPR011990">
    <property type="entry name" value="TPR-like_helical_dom_sf"/>
</dbReference>
<accession>A0A549YLV9</accession>
<protein>
    <submittedName>
        <fullName evidence="1">Tetratricopeptide repeat protein</fullName>
    </submittedName>
</protein>
<name>A0A549YLV9_9BACI</name>
<dbReference type="Proteomes" id="UP000319280">
    <property type="component" value="Unassembled WGS sequence"/>
</dbReference>
<reference evidence="1 2" key="1">
    <citation type="submission" date="2019-07" db="EMBL/GenBank/DDBJ databases">
        <title>Genomic analysis of Lentibacillus sp. NKC851-2.</title>
        <authorList>
            <person name="Oh Y.J."/>
        </authorList>
    </citation>
    <scope>NUCLEOTIDE SEQUENCE [LARGE SCALE GENOMIC DNA]</scope>
    <source>
        <strain evidence="1 2">NKC851-2</strain>
    </source>
</reference>
<dbReference type="SUPFAM" id="SSF116965">
    <property type="entry name" value="Hypothetical protein MPN330"/>
    <property type="match status" value="1"/>
</dbReference>
<dbReference type="RefSeq" id="WP_142791770.1">
    <property type="nucleotide sequence ID" value="NZ_VJMZ01000001.1"/>
</dbReference>
<keyword evidence="2" id="KW-1185">Reference proteome</keyword>
<dbReference type="Pfam" id="PF14559">
    <property type="entry name" value="TPR_19"/>
    <property type="match status" value="1"/>
</dbReference>
<evidence type="ECO:0000313" key="1">
    <source>
        <dbReference type="EMBL" id="TRM12854.1"/>
    </source>
</evidence>
<dbReference type="AlphaFoldDB" id="A0A549YLV9"/>
<dbReference type="Gene3D" id="1.25.40.10">
    <property type="entry name" value="Tetratricopeptide repeat domain"/>
    <property type="match status" value="1"/>
</dbReference>
<sequence>MEHHSEKVILFPKWRTVLEKESLAALKDKRYDEALMKLNQLLQYGIRNHEIVTGKLMCLMELNRHKEAQDLCEELLLQSDEHYYHYVHIYLTILFHTSQYQMLMTQVEKEFAAARVPKEMKDQFRQLYDISSKMQKEIQAEKSSEYIDALLKAVKDRNDHHQYRLVEQMRRMGNTPTSEVLALLTDDQVHPVIKTAIFIWLQETDVYEEVAISKLGVQMQLRPNHVPKLDSHPVLKQTLLIINELEQENPTLFQLMEQLLIHYVYVWYPVMPSNTDPHAIARALTKIGEDYLNIHTDSIAESDERVSNYIDAIKMCEALYSSIIEA</sequence>